<feature type="transmembrane region" description="Helical" evidence="1">
    <location>
        <begin position="338"/>
        <end position="359"/>
    </location>
</feature>
<proteinExistence type="predicted"/>
<feature type="transmembrane region" description="Helical" evidence="1">
    <location>
        <begin position="427"/>
        <end position="443"/>
    </location>
</feature>
<feature type="transmembrane region" description="Helical" evidence="1">
    <location>
        <begin position="365"/>
        <end position="385"/>
    </location>
</feature>
<gene>
    <name evidence="2" type="ORF">F7231_14205</name>
</gene>
<feature type="transmembrane region" description="Helical" evidence="1">
    <location>
        <begin position="37"/>
        <end position="52"/>
    </location>
</feature>
<evidence type="ECO:0000313" key="3">
    <source>
        <dbReference type="Proteomes" id="UP000606008"/>
    </source>
</evidence>
<accession>A0ABX0QMF8</accession>
<evidence type="ECO:0000256" key="1">
    <source>
        <dbReference type="SAM" id="Phobius"/>
    </source>
</evidence>
<organism evidence="2 3">
    <name type="scientific">Fibrivirga algicola</name>
    <dbReference type="NCBI Taxonomy" id="2950420"/>
    <lineage>
        <taxon>Bacteria</taxon>
        <taxon>Pseudomonadati</taxon>
        <taxon>Bacteroidota</taxon>
        <taxon>Cytophagia</taxon>
        <taxon>Cytophagales</taxon>
        <taxon>Spirosomataceae</taxon>
        <taxon>Fibrivirga</taxon>
    </lineage>
</organism>
<evidence type="ECO:0000313" key="2">
    <source>
        <dbReference type="EMBL" id="NID11324.1"/>
    </source>
</evidence>
<keyword evidence="1" id="KW-1133">Transmembrane helix</keyword>
<dbReference type="RefSeq" id="WP_166692382.1">
    <property type="nucleotide sequence ID" value="NZ_WAEL01000005.1"/>
</dbReference>
<feature type="transmembrane region" description="Helical" evidence="1">
    <location>
        <begin position="248"/>
        <end position="271"/>
    </location>
</feature>
<comment type="caution">
    <text evidence="2">The sequence shown here is derived from an EMBL/GenBank/DDBJ whole genome shotgun (WGS) entry which is preliminary data.</text>
</comment>
<feature type="transmembrane region" description="Helical" evidence="1">
    <location>
        <begin position="277"/>
        <end position="302"/>
    </location>
</feature>
<feature type="transmembrane region" description="Helical" evidence="1">
    <location>
        <begin position="12"/>
        <end position="30"/>
    </location>
</feature>
<keyword evidence="1" id="KW-0472">Membrane</keyword>
<dbReference type="EMBL" id="WAEL01000005">
    <property type="protein sequence ID" value="NID11324.1"/>
    <property type="molecule type" value="Genomic_DNA"/>
</dbReference>
<name>A0ABX0QMF8_9BACT</name>
<feature type="transmembrane region" description="Helical" evidence="1">
    <location>
        <begin position="392"/>
        <end position="415"/>
    </location>
</feature>
<evidence type="ECO:0008006" key="4">
    <source>
        <dbReference type="Google" id="ProtNLM"/>
    </source>
</evidence>
<feature type="transmembrane region" description="Helical" evidence="1">
    <location>
        <begin position="209"/>
        <end position="236"/>
    </location>
</feature>
<keyword evidence="1" id="KW-0812">Transmembrane</keyword>
<protein>
    <recommendedName>
        <fullName evidence="4">DUF2029 domain-containing protein</fullName>
    </recommendedName>
</protein>
<feature type="transmembrane region" description="Helical" evidence="1">
    <location>
        <begin position="72"/>
        <end position="91"/>
    </location>
</feature>
<keyword evidence="3" id="KW-1185">Reference proteome</keyword>
<dbReference type="Pfam" id="PF26314">
    <property type="entry name" value="MptA_B_family"/>
    <property type="match status" value="1"/>
</dbReference>
<feature type="transmembrane region" description="Helical" evidence="1">
    <location>
        <begin position="171"/>
        <end position="189"/>
    </location>
</feature>
<dbReference type="Proteomes" id="UP000606008">
    <property type="component" value="Unassembled WGS sequence"/>
</dbReference>
<sequence>MILPNPFSATPALRWGWLLLSACLYGLLGYATPRGQFPMLIGLYTLLMWGYSLRAQPLLLATTDATAAPDKFLAGSAIVFRLLLLLAMPALSDDYARFIWDGRLLLNGVNPFRYLPVELMAGGVAPDAHIDPTLYQLLNSPNYYTVYPPVDQLLFALAAWIAPTNAASSVVALRVPIILADLGTLWLMIRLLTRNGRNPNLAFLYGLNPLIILELTGNVHFEAIMIFFTLLAVYLWQVHRRVLSAAALAMAIATKLLPLIALPVIIAHIGWPRGIRYAALVLGLVGVLFIPFFDVSLLLNMLESIELYFRKFEFNASLYYLIREAGFWLEGYNILGRIGLWLSLATTVGLLVIAFARVFPVWVRILWMLTLYLAMATTVHPWYITSLVAASIFVASPAYSIRYMLVWSGLVWLSYSAYRTDPVQEDHMLLLVEYGIVFTLFVIDTRRYLTTHRTYAQTSAQV</sequence>
<reference evidence="2" key="1">
    <citation type="submission" date="2024-05" db="EMBL/GenBank/DDBJ databases">
        <authorList>
            <person name="Jung D.-H."/>
        </authorList>
    </citation>
    <scope>NUCLEOTIDE SEQUENCE</scope>
    <source>
        <strain evidence="2">JA-25</strain>
    </source>
</reference>